<evidence type="ECO:0000313" key="1">
    <source>
        <dbReference type="EMBL" id="KAL3391429.1"/>
    </source>
</evidence>
<dbReference type="Proteomes" id="UP001627154">
    <property type="component" value="Unassembled WGS sequence"/>
</dbReference>
<proteinExistence type="predicted"/>
<evidence type="ECO:0000313" key="2">
    <source>
        <dbReference type="Proteomes" id="UP001627154"/>
    </source>
</evidence>
<gene>
    <name evidence="1" type="ORF">TKK_013765</name>
</gene>
<dbReference type="EMBL" id="JBJJXI010000109">
    <property type="protein sequence ID" value="KAL3391429.1"/>
    <property type="molecule type" value="Genomic_DNA"/>
</dbReference>
<reference evidence="1 2" key="1">
    <citation type="journal article" date="2024" name="bioRxiv">
        <title>A reference genome for Trichogramma kaykai: A tiny desert-dwelling parasitoid wasp with competing sex-ratio distorters.</title>
        <authorList>
            <person name="Culotta J."/>
            <person name="Lindsey A.R."/>
        </authorList>
    </citation>
    <scope>NUCLEOTIDE SEQUENCE [LARGE SCALE GENOMIC DNA]</scope>
    <source>
        <strain evidence="1 2">KSX58</strain>
    </source>
</reference>
<organism evidence="1 2">
    <name type="scientific">Trichogramma kaykai</name>
    <dbReference type="NCBI Taxonomy" id="54128"/>
    <lineage>
        <taxon>Eukaryota</taxon>
        <taxon>Metazoa</taxon>
        <taxon>Ecdysozoa</taxon>
        <taxon>Arthropoda</taxon>
        <taxon>Hexapoda</taxon>
        <taxon>Insecta</taxon>
        <taxon>Pterygota</taxon>
        <taxon>Neoptera</taxon>
        <taxon>Endopterygota</taxon>
        <taxon>Hymenoptera</taxon>
        <taxon>Apocrita</taxon>
        <taxon>Proctotrupomorpha</taxon>
        <taxon>Chalcidoidea</taxon>
        <taxon>Trichogrammatidae</taxon>
        <taxon>Trichogramma</taxon>
    </lineage>
</organism>
<keyword evidence="2" id="KW-1185">Reference proteome</keyword>
<name>A0ABD2WFQ3_9HYME</name>
<sequence length="203" mass="23216">MRIPTECWSERTAALCSSRGKRKVKTGQANGHFKQAPMSISLAARADTRGARAKCILPSFHKRSPTRMKKHSKYHISSWDFWTGSRRQNSRRPSCNVYIHIRVHHLQPLLLLPVPRKSRFNFECLPVLLSSALENASLYFARQCAGTSKCSSIEAIGSSPPPPRSTERIRKANKNIRNSVTKLHRYKKATLATQHQRQYEFCE</sequence>
<protein>
    <submittedName>
        <fullName evidence="1">Uncharacterized protein</fullName>
    </submittedName>
</protein>
<accession>A0ABD2WFQ3</accession>
<dbReference type="AlphaFoldDB" id="A0ABD2WFQ3"/>
<comment type="caution">
    <text evidence="1">The sequence shown here is derived from an EMBL/GenBank/DDBJ whole genome shotgun (WGS) entry which is preliminary data.</text>
</comment>